<keyword evidence="3" id="KW-1185">Reference proteome</keyword>
<feature type="region of interest" description="Disordered" evidence="1">
    <location>
        <begin position="1"/>
        <end position="23"/>
    </location>
</feature>
<dbReference type="Proteomes" id="UP000002640">
    <property type="component" value="Unassembled WGS sequence"/>
</dbReference>
<dbReference type="KEGG" id="psoj:PHYSODRAFT_347587"/>
<reference evidence="2 3" key="1">
    <citation type="journal article" date="2006" name="Science">
        <title>Phytophthora genome sequences uncover evolutionary origins and mechanisms of pathogenesis.</title>
        <authorList>
            <person name="Tyler B.M."/>
            <person name="Tripathy S."/>
            <person name="Zhang X."/>
            <person name="Dehal P."/>
            <person name="Jiang R.H."/>
            <person name="Aerts A."/>
            <person name="Arredondo F.D."/>
            <person name="Baxter L."/>
            <person name="Bensasson D."/>
            <person name="Beynon J.L."/>
            <person name="Chapman J."/>
            <person name="Damasceno C.M."/>
            <person name="Dorrance A.E."/>
            <person name="Dou D."/>
            <person name="Dickerman A.W."/>
            <person name="Dubchak I.L."/>
            <person name="Garbelotto M."/>
            <person name="Gijzen M."/>
            <person name="Gordon S.G."/>
            <person name="Govers F."/>
            <person name="Grunwald N.J."/>
            <person name="Huang W."/>
            <person name="Ivors K.L."/>
            <person name="Jones R.W."/>
            <person name="Kamoun S."/>
            <person name="Krampis K."/>
            <person name="Lamour K.H."/>
            <person name="Lee M.K."/>
            <person name="McDonald W.H."/>
            <person name="Medina M."/>
            <person name="Meijer H.J."/>
            <person name="Nordberg E.K."/>
            <person name="Maclean D.J."/>
            <person name="Ospina-Giraldo M.D."/>
            <person name="Morris P.F."/>
            <person name="Phuntumart V."/>
            <person name="Putnam N.H."/>
            <person name="Rash S."/>
            <person name="Rose J.K."/>
            <person name="Sakihama Y."/>
            <person name="Salamov A.A."/>
            <person name="Savidor A."/>
            <person name="Scheuring C.F."/>
            <person name="Smith B.M."/>
            <person name="Sobral B.W."/>
            <person name="Terry A."/>
            <person name="Torto-Alalibo T.A."/>
            <person name="Win J."/>
            <person name="Xu Z."/>
            <person name="Zhang H."/>
            <person name="Grigoriev I.V."/>
            <person name="Rokhsar D.S."/>
            <person name="Boore J.L."/>
        </authorList>
    </citation>
    <scope>NUCLEOTIDE SEQUENCE [LARGE SCALE GENOMIC DNA]</scope>
    <source>
        <strain evidence="2 3">P6497</strain>
    </source>
</reference>
<evidence type="ECO:0000313" key="2">
    <source>
        <dbReference type="EMBL" id="EGZ10874.1"/>
    </source>
</evidence>
<dbReference type="RefSeq" id="XP_009533619.1">
    <property type="nucleotide sequence ID" value="XM_009535324.1"/>
</dbReference>
<sequence length="136" mass="14530">MTNPFMGSPWARQEDPSERGDVVTDGDATQMLEAGDCAKIGGTTETKYLEAAALDAPDGSRTASGRLRGTDTLRFDDFGTSGQGVRAGEHVGEGEQDVLHERGRERGGIGTNERVAGGTRRYREHSDRGSELFLGA</sequence>
<dbReference type="EMBL" id="JH159158">
    <property type="protein sequence ID" value="EGZ10874.1"/>
    <property type="molecule type" value="Genomic_DNA"/>
</dbReference>
<name>G5A1S6_PHYSP</name>
<organism evidence="2 3">
    <name type="scientific">Phytophthora sojae (strain P6497)</name>
    <name type="common">Soybean stem and root rot agent</name>
    <name type="synonym">Phytophthora megasperma f. sp. glycines</name>
    <dbReference type="NCBI Taxonomy" id="1094619"/>
    <lineage>
        <taxon>Eukaryota</taxon>
        <taxon>Sar</taxon>
        <taxon>Stramenopiles</taxon>
        <taxon>Oomycota</taxon>
        <taxon>Peronosporomycetes</taxon>
        <taxon>Peronosporales</taxon>
        <taxon>Peronosporaceae</taxon>
        <taxon>Phytophthora</taxon>
    </lineage>
</organism>
<gene>
    <name evidence="2" type="ORF">PHYSODRAFT_347587</name>
</gene>
<feature type="compositionally biased region" description="Basic and acidic residues" evidence="1">
    <location>
        <begin position="12"/>
        <end position="22"/>
    </location>
</feature>
<dbReference type="AlphaFoldDB" id="G5A1S6"/>
<dbReference type="GeneID" id="20648897"/>
<feature type="compositionally biased region" description="Basic and acidic residues" evidence="1">
    <location>
        <begin position="87"/>
        <end position="107"/>
    </location>
</feature>
<proteinExistence type="predicted"/>
<dbReference type="InParanoid" id="G5A1S6"/>
<accession>G5A1S6</accession>
<evidence type="ECO:0000256" key="1">
    <source>
        <dbReference type="SAM" id="MobiDB-lite"/>
    </source>
</evidence>
<evidence type="ECO:0000313" key="3">
    <source>
        <dbReference type="Proteomes" id="UP000002640"/>
    </source>
</evidence>
<feature type="region of interest" description="Disordered" evidence="1">
    <location>
        <begin position="56"/>
        <end position="136"/>
    </location>
</feature>
<feature type="compositionally biased region" description="Basic and acidic residues" evidence="1">
    <location>
        <begin position="68"/>
        <end position="77"/>
    </location>
</feature>
<protein>
    <submittedName>
        <fullName evidence="2">Uncharacterized protein</fullName>
    </submittedName>
</protein>